<dbReference type="GO" id="GO:0015628">
    <property type="term" value="P:protein secretion by the type II secretion system"/>
    <property type="evidence" value="ECO:0007669"/>
    <property type="project" value="InterPro"/>
</dbReference>
<dbReference type="SUPFAM" id="SSF54523">
    <property type="entry name" value="Pili subunits"/>
    <property type="match status" value="1"/>
</dbReference>
<dbReference type="Pfam" id="PF16732">
    <property type="entry name" value="ComP_DUS"/>
    <property type="match status" value="1"/>
</dbReference>
<evidence type="ECO:0000313" key="4">
    <source>
        <dbReference type="Proteomes" id="UP000253940"/>
    </source>
</evidence>
<dbReference type="InterPro" id="IPR012902">
    <property type="entry name" value="N_methyl_site"/>
</dbReference>
<dbReference type="Pfam" id="PF07963">
    <property type="entry name" value="N_methyl"/>
    <property type="match status" value="1"/>
</dbReference>
<dbReference type="OrthoDB" id="5296638at2"/>
<dbReference type="PANTHER" id="PTHR30093">
    <property type="entry name" value="GENERAL SECRETION PATHWAY PROTEIN G"/>
    <property type="match status" value="1"/>
</dbReference>
<name>A0A345P2L3_9GAMM</name>
<dbReference type="GO" id="GO:0043683">
    <property type="term" value="P:type IV pilus assembly"/>
    <property type="evidence" value="ECO:0007669"/>
    <property type="project" value="InterPro"/>
</dbReference>
<dbReference type="PRINTS" id="PR00813">
    <property type="entry name" value="BCTERIALGSPG"/>
</dbReference>
<accession>A0A345P2L3</accession>
<dbReference type="NCBIfam" id="TIGR02532">
    <property type="entry name" value="IV_pilin_GFxxxE"/>
    <property type="match status" value="1"/>
</dbReference>
<keyword evidence="2" id="KW-0812">Transmembrane</keyword>
<evidence type="ECO:0000256" key="2">
    <source>
        <dbReference type="SAM" id="Phobius"/>
    </source>
</evidence>
<evidence type="ECO:0000256" key="1">
    <source>
        <dbReference type="ARBA" id="ARBA00022481"/>
    </source>
</evidence>
<keyword evidence="2" id="KW-1133">Transmembrane helix</keyword>
<dbReference type="InterPro" id="IPR000983">
    <property type="entry name" value="Bac_GSPG_pilin"/>
</dbReference>
<dbReference type="KEGG" id="mbah:HYN46_00575"/>
<evidence type="ECO:0000313" key="3">
    <source>
        <dbReference type="EMBL" id="AXI01522.1"/>
    </source>
</evidence>
<keyword evidence="2" id="KW-0472">Membrane</keyword>
<dbReference type="Proteomes" id="UP000253940">
    <property type="component" value="Chromosome"/>
</dbReference>
<dbReference type="AlphaFoldDB" id="A0A345P2L3"/>
<keyword evidence="4" id="KW-1185">Reference proteome</keyword>
<organism evidence="3 4">
    <name type="scientific">Aquirhabdus parva</name>
    <dbReference type="NCBI Taxonomy" id="2283318"/>
    <lineage>
        <taxon>Bacteria</taxon>
        <taxon>Pseudomonadati</taxon>
        <taxon>Pseudomonadota</taxon>
        <taxon>Gammaproteobacteria</taxon>
        <taxon>Moraxellales</taxon>
        <taxon>Moraxellaceae</taxon>
        <taxon>Aquirhabdus</taxon>
    </lineage>
</organism>
<reference evidence="3 4" key="1">
    <citation type="submission" date="2018-07" db="EMBL/GenBank/DDBJ databases">
        <title>Genome sequencing of Moraxellaceae gen. HYN0046.</title>
        <authorList>
            <person name="Kim M."/>
            <person name="Yi H."/>
        </authorList>
    </citation>
    <scope>NUCLEOTIDE SEQUENCE [LARGE SCALE GENOMIC DNA]</scope>
    <source>
        <strain evidence="3 4">HYN0046</strain>
    </source>
</reference>
<dbReference type="InterPro" id="IPR045584">
    <property type="entry name" value="Pilin-like"/>
</dbReference>
<protein>
    <submittedName>
        <fullName evidence="3">Prepilin-type N-terminal cleavage/methylation domain-containing protein</fullName>
    </submittedName>
</protein>
<dbReference type="RefSeq" id="WP_114897632.1">
    <property type="nucleotide sequence ID" value="NZ_CP031222.1"/>
</dbReference>
<dbReference type="InterPro" id="IPR031982">
    <property type="entry name" value="PilE-like"/>
</dbReference>
<dbReference type="GO" id="GO:0015627">
    <property type="term" value="C:type II protein secretion system complex"/>
    <property type="evidence" value="ECO:0007669"/>
    <property type="project" value="InterPro"/>
</dbReference>
<dbReference type="Gene3D" id="3.30.700.10">
    <property type="entry name" value="Glycoprotein, Type 4 Pilin"/>
    <property type="match status" value="1"/>
</dbReference>
<sequence>MSKKKNGFTLIELMLVVAVIGVLAAIALPMYQQYVIRENRTETQAAMIQIAQRLAAYKLVNNDYNTTLSNSAIYGFSGYPATSRPYYTFTLDTTTVVGGWTLTATPVAGTRQSGDGAILLNDQGQRCWTKTATPCTLSATSGWDIGSTT</sequence>
<feature type="transmembrane region" description="Helical" evidence="2">
    <location>
        <begin position="7"/>
        <end position="31"/>
    </location>
</feature>
<gene>
    <name evidence="3" type="ORF">HYN46_00575</name>
</gene>
<keyword evidence="1" id="KW-0488">Methylation</keyword>
<dbReference type="PANTHER" id="PTHR30093:SF47">
    <property type="entry name" value="TYPE IV PILUS NON-CORE MINOR PILIN PILE"/>
    <property type="match status" value="1"/>
</dbReference>
<proteinExistence type="predicted"/>
<dbReference type="EMBL" id="CP031222">
    <property type="protein sequence ID" value="AXI01522.1"/>
    <property type="molecule type" value="Genomic_DNA"/>
</dbReference>